<reference evidence="2 3" key="1">
    <citation type="submission" date="2019-07" db="EMBL/GenBank/DDBJ databases">
        <title>Whole genome shotgun sequence of Deinococcus cellulosilyticus NBRC 106333.</title>
        <authorList>
            <person name="Hosoyama A."/>
            <person name="Uohara A."/>
            <person name="Ohji S."/>
            <person name="Ichikawa N."/>
        </authorList>
    </citation>
    <scope>NUCLEOTIDE SEQUENCE [LARGE SCALE GENOMIC DNA]</scope>
    <source>
        <strain evidence="2 3">NBRC 106333</strain>
    </source>
</reference>
<protein>
    <recommendedName>
        <fullName evidence="4">Secreted protein</fullName>
    </recommendedName>
</protein>
<dbReference type="Proteomes" id="UP000321306">
    <property type="component" value="Unassembled WGS sequence"/>
</dbReference>
<feature type="signal peptide" evidence="1">
    <location>
        <begin position="1"/>
        <end position="20"/>
    </location>
</feature>
<name>A0A511N058_DEIC1</name>
<dbReference type="RefSeq" id="WP_146883559.1">
    <property type="nucleotide sequence ID" value="NZ_BJXB01000005.1"/>
</dbReference>
<feature type="chain" id="PRO_5022126110" description="Secreted protein" evidence="1">
    <location>
        <begin position="21"/>
        <end position="84"/>
    </location>
</feature>
<keyword evidence="3" id="KW-1185">Reference proteome</keyword>
<dbReference type="AlphaFoldDB" id="A0A511N058"/>
<proteinExistence type="predicted"/>
<sequence>MEALSLLLIFFLIAVAAAFAVATSKPQPQFDSCDYQQDRPTSTHTRGIRRNLSLIRRVQHTRDAVRIVPNTDPGILWDALNGRR</sequence>
<organism evidence="2 3">
    <name type="scientific">Deinococcus cellulosilyticus (strain DSM 18568 / NBRC 106333 / KACC 11606 / 5516J-15)</name>
    <dbReference type="NCBI Taxonomy" id="1223518"/>
    <lineage>
        <taxon>Bacteria</taxon>
        <taxon>Thermotogati</taxon>
        <taxon>Deinococcota</taxon>
        <taxon>Deinococci</taxon>
        <taxon>Deinococcales</taxon>
        <taxon>Deinococcaceae</taxon>
        <taxon>Deinococcus</taxon>
    </lineage>
</organism>
<evidence type="ECO:0000313" key="2">
    <source>
        <dbReference type="EMBL" id="GEM45878.1"/>
    </source>
</evidence>
<dbReference type="EMBL" id="BJXB01000005">
    <property type="protein sequence ID" value="GEM45878.1"/>
    <property type="molecule type" value="Genomic_DNA"/>
</dbReference>
<comment type="caution">
    <text evidence="2">The sequence shown here is derived from an EMBL/GenBank/DDBJ whole genome shotgun (WGS) entry which is preliminary data.</text>
</comment>
<accession>A0A511N058</accession>
<evidence type="ECO:0008006" key="4">
    <source>
        <dbReference type="Google" id="ProtNLM"/>
    </source>
</evidence>
<keyword evidence="1" id="KW-0732">Signal</keyword>
<evidence type="ECO:0000256" key="1">
    <source>
        <dbReference type="SAM" id="SignalP"/>
    </source>
</evidence>
<evidence type="ECO:0000313" key="3">
    <source>
        <dbReference type="Proteomes" id="UP000321306"/>
    </source>
</evidence>
<gene>
    <name evidence="2" type="ORF">DC3_15130</name>
</gene>